<dbReference type="Pfam" id="PF00005">
    <property type="entry name" value="ABC_tran"/>
    <property type="match status" value="1"/>
</dbReference>
<dbReference type="PROSITE" id="PS00211">
    <property type="entry name" value="ABC_TRANSPORTER_1"/>
    <property type="match status" value="1"/>
</dbReference>
<keyword evidence="7" id="KW-1185">Reference proteome</keyword>
<organism evidence="6 7">
    <name type="scientific">Weissella oryzae (strain DSM 25784 / JCM 18191 / LMG 30913 / SG25)</name>
    <dbReference type="NCBI Taxonomy" id="1329250"/>
    <lineage>
        <taxon>Bacteria</taxon>
        <taxon>Bacillati</taxon>
        <taxon>Bacillota</taxon>
        <taxon>Bacilli</taxon>
        <taxon>Lactobacillales</taxon>
        <taxon>Lactobacillaceae</taxon>
        <taxon>Weissella</taxon>
    </lineage>
</organism>
<protein>
    <submittedName>
        <fullName evidence="6">ABC transporter ATP-binding protein</fullName>
    </submittedName>
</protein>
<dbReference type="FunFam" id="3.40.50.300:FF:000032">
    <property type="entry name" value="Export ABC transporter ATP-binding protein"/>
    <property type="match status" value="1"/>
</dbReference>
<evidence type="ECO:0000313" key="7">
    <source>
        <dbReference type="Proteomes" id="UP000030643"/>
    </source>
</evidence>
<dbReference type="SMART" id="SM00382">
    <property type="entry name" value="AAA"/>
    <property type="match status" value="1"/>
</dbReference>
<dbReference type="InterPro" id="IPR017911">
    <property type="entry name" value="MacB-like_ATP-bd"/>
</dbReference>
<keyword evidence="3 6" id="KW-0067">ATP-binding</keyword>
<gene>
    <name evidence="6" type="ORF">WOSG25_080160</name>
</gene>
<dbReference type="eggNOG" id="COG1136">
    <property type="taxonomic scope" value="Bacteria"/>
</dbReference>
<evidence type="ECO:0000256" key="2">
    <source>
        <dbReference type="ARBA" id="ARBA00022741"/>
    </source>
</evidence>
<dbReference type="Proteomes" id="UP000030643">
    <property type="component" value="Unassembled WGS sequence"/>
</dbReference>
<keyword evidence="2" id="KW-0547">Nucleotide-binding</keyword>
<evidence type="ECO:0000256" key="3">
    <source>
        <dbReference type="ARBA" id="ARBA00022840"/>
    </source>
</evidence>
<dbReference type="InterPro" id="IPR027417">
    <property type="entry name" value="P-loop_NTPase"/>
</dbReference>
<dbReference type="EMBL" id="DF820491">
    <property type="protein sequence ID" value="GAK31184.1"/>
    <property type="molecule type" value="Genomic_DNA"/>
</dbReference>
<dbReference type="GO" id="GO:0098796">
    <property type="term" value="C:membrane protein complex"/>
    <property type="evidence" value="ECO:0007669"/>
    <property type="project" value="UniProtKB-ARBA"/>
</dbReference>
<evidence type="ECO:0000256" key="4">
    <source>
        <dbReference type="ARBA" id="ARBA00022970"/>
    </source>
</evidence>
<dbReference type="PANTHER" id="PTHR24220">
    <property type="entry name" value="IMPORT ATP-BINDING PROTEIN"/>
    <property type="match status" value="1"/>
</dbReference>
<dbReference type="GO" id="GO:0022857">
    <property type="term" value="F:transmembrane transporter activity"/>
    <property type="evidence" value="ECO:0007669"/>
    <property type="project" value="TreeGrafter"/>
</dbReference>
<dbReference type="InterPro" id="IPR003439">
    <property type="entry name" value="ABC_transporter-like_ATP-bd"/>
</dbReference>
<dbReference type="OrthoDB" id="9791546at2"/>
<dbReference type="GO" id="GO:0005886">
    <property type="term" value="C:plasma membrane"/>
    <property type="evidence" value="ECO:0007669"/>
    <property type="project" value="TreeGrafter"/>
</dbReference>
<dbReference type="GO" id="GO:0016887">
    <property type="term" value="F:ATP hydrolysis activity"/>
    <property type="evidence" value="ECO:0007669"/>
    <property type="project" value="InterPro"/>
</dbReference>
<keyword evidence="1" id="KW-0813">Transport</keyword>
<dbReference type="Gene3D" id="3.40.50.300">
    <property type="entry name" value="P-loop containing nucleotide triphosphate hydrolases"/>
    <property type="match status" value="1"/>
</dbReference>
<dbReference type="SUPFAM" id="SSF52540">
    <property type="entry name" value="P-loop containing nucleoside triphosphate hydrolases"/>
    <property type="match status" value="1"/>
</dbReference>
<evidence type="ECO:0000259" key="5">
    <source>
        <dbReference type="PROSITE" id="PS50893"/>
    </source>
</evidence>
<dbReference type="STRING" id="1329250.WOSG25_080160"/>
<feature type="domain" description="ABC transporter" evidence="5">
    <location>
        <begin position="8"/>
        <end position="248"/>
    </location>
</feature>
<name>A0A069CUM7_WEIOS</name>
<dbReference type="CDD" id="cd03255">
    <property type="entry name" value="ABC_MJ0796_LolCDE_FtsE"/>
    <property type="match status" value="1"/>
</dbReference>
<dbReference type="InterPro" id="IPR015854">
    <property type="entry name" value="ABC_transpr_LolD-like"/>
</dbReference>
<dbReference type="RefSeq" id="WP_045476834.1">
    <property type="nucleotide sequence ID" value="NZ_DF820491.1"/>
</dbReference>
<dbReference type="GO" id="GO:0006865">
    <property type="term" value="P:amino acid transport"/>
    <property type="evidence" value="ECO:0007669"/>
    <property type="project" value="UniProtKB-KW"/>
</dbReference>
<evidence type="ECO:0000313" key="6">
    <source>
        <dbReference type="EMBL" id="GAK31184.1"/>
    </source>
</evidence>
<dbReference type="PROSITE" id="PS50893">
    <property type="entry name" value="ABC_TRANSPORTER_2"/>
    <property type="match status" value="1"/>
</dbReference>
<dbReference type="PANTHER" id="PTHR24220:SF674">
    <property type="entry name" value="BACITRACIN EXPORT ATP-BINDING PROTEIN BCEA"/>
    <property type="match status" value="1"/>
</dbReference>
<dbReference type="InterPro" id="IPR017871">
    <property type="entry name" value="ABC_transporter-like_CS"/>
</dbReference>
<dbReference type="AlphaFoldDB" id="A0A069CUM7"/>
<proteinExistence type="predicted"/>
<evidence type="ECO:0000256" key="1">
    <source>
        <dbReference type="ARBA" id="ARBA00022448"/>
    </source>
</evidence>
<dbReference type="GO" id="GO:0005524">
    <property type="term" value="F:ATP binding"/>
    <property type="evidence" value="ECO:0007669"/>
    <property type="project" value="UniProtKB-KW"/>
</dbReference>
<reference evidence="7" key="1">
    <citation type="journal article" date="2014" name="Genome Announc.">
        <title>Draft genome sequence of Weissella oryzae SG25T, isolated from fermented rice grains.</title>
        <authorList>
            <person name="Tanizawa Y."/>
            <person name="Fujisawa T."/>
            <person name="Mochizuki T."/>
            <person name="Kaminuma E."/>
            <person name="Suzuki Y."/>
            <person name="Nakamura Y."/>
            <person name="Tohno M."/>
        </authorList>
    </citation>
    <scope>NUCLEOTIDE SEQUENCE [LARGE SCALE GENOMIC DNA]</scope>
    <source>
        <strain evidence="7">DSM 25784 / JCM 18191 / LMG 30913 / SG25</strain>
    </source>
</reference>
<dbReference type="InterPro" id="IPR003593">
    <property type="entry name" value="AAA+_ATPase"/>
</dbReference>
<sequence>MTKAELILDAQHINKTYESSQGVKQEVLKNLSLAVAQGEFVAIMGPSGSGKSTLLNILSTLMQPTSGQVLINNKDILKMNDRQIADFRGHDMGFIFQNYNLIDSLTVRENIELPLTLQKIKPIKIAEAVKMVVKLLGIETLLNKYPAELSGGQQQRVGVARALVHKPSLIFGDEPTGALDSENAREMLYYLRKINLDEEISIVMVTHDAFSASFASRILFLSDGEIINTLERGSADRETFYRNILNQLGTFND</sequence>
<keyword evidence="4" id="KW-0029">Amino-acid transport</keyword>
<accession>A0A069CUM7</accession>